<keyword evidence="4" id="KW-0378">Hydrolase</keyword>
<dbReference type="PANTHER" id="PTHR34858:SF1">
    <property type="entry name" value="CYSO-CYSTEINE PEPTIDASE"/>
    <property type="match status" value="1"/>
</dbReference>
<keyword evidence="2" id="KW-0645">Protease</keyword>
<keyword evidence="10" id="KW-1185">Reference proteome</keyword>
<dbReference type="GO" id="GO:0008270">
    <property type="term" value="F:zinc ion binding"/>
    <property type="evidence" value="ECO:0007669"/>
    <property type="project" value="TreeGrafter"/>
</dbReference>
<dbReference type="GO" id="GO:0008234">
    <property type="term" value="F:cysteine-type peptidase activity"/>
    <property type="evidence" value="ECO:0007669"/>
    <property type="project" value="UniProtKB-KW"/>
</dbReference>
<dbReference type="Pfam" id="PF00877">
    <property type="entry name" value="NLPC_P60"/>
    <property type="match status" value="1"/>
</dbReference>
<evidence type="ECO:0000256" key="6">
    <source>
        <dbReference type="ARBA" id="ARBA00022833"/>
    </source>
</evidence>
<organism evidence="9 10">
    <name type="scientific">Shigella phage pSf-2</name>
    <dbReference type="NCBI Taxonomy" id="1572702"/>
    <lineage>
        <taxon>Viruses</taxon>
        <taxon>Duplodnaviria</taxon>
        <taxon>Heunggongvirae</taxon>
        <taxon>Uroviricota</taxon>
        <taxon>Caudoviricetes</taxon>
        <taxon>Drexlerviridae</taxon>
        <taxon>Tunavirinae</taxon>
        <taxon>Tunavirus</taxon>
        <taxon>Tunavirus PSf2</taxon>
    </lineage>
</organism>
<evidence type="ECO:0000256" key="4">
    <source>
        <dbReference type="ARBA" id="ARBA00022801"/>
    </source>
</evidence>
<proteinExistence type="inferred from homology"/>
<evidence type="ECO:0000313" key="10">
    <source>
        <dbReference type="Proteomes" id="UP000030926"/>
    </source>
</evidence>
<dbReference type="Gene3D" id="3.40.140.10">
    <property type="entry name" value="Cytidine Deaminase, domain 2"/>
    <property type="match status" value="1"/>
</dbReference>
<dbReference type="RefSeq" id="YP_009112962.1">
    <property type="nucleotide sequence ID" value="NC_026010.1"/>
</dbReference>
<keyword evidence="5" id="KW-0788">Thiol protease</keyword>
<comment type="similarity">
    <text evidence="1">Belongs to the peptidase C40 family.</text>
</comment>
<dbReference type="Pfam" id="PF14464">
    <property type="entry name" value="Prok-JAB"/>
    <property type="match status" value="1"/>
</dbReference>
<name>A0A0A7NQ33_9CAUD</name>
<sequence length="244" mass="28348">MISAKIKLEIMTHAQEEYPRECCGVVTQKGRVQKYHRVDNVHRDPENHFMMDAVQYACIEDDSESTTIAIVHSHTGDGATTLPSAHDTCMCNEMEVTWIIVSVPEGDMRFVKPEKLPLIGRPWSLGSFDCYGLVMAWHKEHGVELRDRRLNFEWWKPEYGINLYQDYYKQDGFVEIPDQNQPSFGDMVIMQIGQNVPVWNHAGIYLGDNQILHHAFGKLSRRDIYSGWYQEHTVLIVRHKDLKL</sequence>
<dbReference type="InterPro" id="IPR028090">
    <property type="entry name" value="JAB_dom_prok"/>
</dbReference>
<reference evidence="9 10" key="2">
    <citation type="journal article" date="2016" name="Curr. Microbiol.">
        <title>Isolation and Comparative Genomic Analysis of T1-Like Shigella Bacteriophage pSf-2.</title>
        <authorList>
            <person name="Jun J.W."/>
            <person name="Kim H.J."/>
            <person name="Yun S.K."/>
            <person name="Chai J.Y."/>
            <person name="Lee B.C."/>
            <person name="Park S.C."/>
        </authorList>
    </citation>
    <scope>NUCLEOTIDE SEQUENCE [LARGE SCALE GENOMIC DNA]</scope>
</reference>
<dbReference type="InterPro" id="IPR000064">
    <property type="entry name" value="NLP_P60_dom"/>
</dbReference>
<evidence type="ECO:0000256" key="1">
    <source>
        <dbReference type="ARBA" id="ARBA00007074"/>
    </source>
</evidence>
<dbReference type="InterPro" id="IPR038765">
    <property type="entry name" value="Papain-like_cys_pep_sf"/>
</dbReference>
<evidence type="ECO:0000259" key="8">
    <source>
        <dbReference type="PROSITE" id="PS51935"/>
    </source>
</evidence>
<dbReference type="PROSITE" id="PS51935">
    <property type="entry name" value="NLPC_P60"/>
    <property type="match status" value="1"/>
</dbReference>
<evidence type="ECO:0000256" key="2">
    <source>
        <dbReference type="ARBA" id="ARBA00022670"/>
    </source>
</evidence>
<dbReference type="GO" id="GO:0006508">
    <property type="term" value="P:proteolysis"/>
    <property type="evidence" value="ECO:0007669"/>
    <property type="project" value="UniProtKB-KW"/>
</dbReference>
<evidence type="ECO:0000256" key="7">
    <source>
        <dbReference type="ARBA" id="ARBA00023049"/>
    </source>
</evidence>
<dbReference type="Gene3D" id="3.90.1720.10">
    <property type="entry name" value="endopeptidase domain like (from Nostoc punctiforme)"/>
    <property type="match status" value="1"/>
</dbReference>
<dbReference type="Proteomes" id="UP000030926">
    <property type="component" value="Segment"/>
</dbReference>
<dbReference type="GeneID" id="22807750"/>
<dbReference type="SUPFAM" id="SSF54001">
    <property type="entry name" value="Cysteine proteinases"/>
    <property type="match status" value="1"/>
</dbReference>
<gene>
    <name evidence="9" type="ORF">pSf2_024</name>
</gene>
<keyword evidence="7" id="KW-0482">Metalloprotease</keyword>
<dbReference type="SUPFAM" id="SSF102712">
    <property type="entry name" value="JAB1/MPN domain"/>
    <property type="match status" value="1"/>
</dbReference>
<evidence type="ECO:0000313" key="9">
    <source>
        <dbReference type="EMBL" id="AIZ95049.1"/>
    </source>
</evidence>
<dbReference type="KEGG" id="vg:22807750"/>
<accession>A0A0A7NQ33</accession>
<feature type="domain" description="NlpC/P60" evidence="8">
    <location>
        <begin position="96"/>
        <end position="240"/>
    </location>
</feature>
<keyword evidence="3" id="KW-0479">Metal-binding</keyword>
<evidence type="ECO:0000256" key="3">
    <source>
        <dbReference type="ARBA" id="ARBA00022723"/>
    </source>
</evidence>
<reference evidence="10" key="1">
    <citation type="submission" date="2014-10" db="EMBL/GenBank/DDBJ databases">
        <title>Characterization and complete genome sequence of the Shigella flexneri bacteriophage pSf-2.</title>
        <authorList>
            <person name="Jun J.W."/>
            <person name="Park S.C."/>
        </authorList>
    </citation>
    <scope>NUCLEOTIDE SEQUENCE [LARGE SCALE GENOMIC DNA]</scope>
</reference>
<dbReference type="GO" id="GO:0001897">
    <property type="term" value="P:symbiont-mediated cytolysis of host cell"/>
    <property type="evidence" value="ECO:0007669"/>
    <property type="project" value="UniProtKB-ARBA"/>
</dbReference>
<dbReference type="EMBL" id="KP085586">
    <property type="protein sequence ID" value="AIZ95049.1"/>
    <property type="molecule type" value="Genomic_DNA"/>
</dbReference>
<dbReference type="InterPro" id="IPR051929">
    <property type="entry name" value="VirAsm_ModProt"/>
</dbReference>
<dbReference type="CDD" id="cd08073">
    <property type="entry name" value="MPN_NLPC_P60"/>
    <property type="match status" value="1"/>
</dbReference>
<dbReference type="OrthoDB" id="8318at10239"/>
<evidence type="ECO:0000256" key="5">
    <source>
        <dbReference type="ARBA" id="ARBA00022807"/>
    </source>
</evidence>
<dbReference type="GO" id="GO:0008235">
    <property type="term" value="F:metalloexopeptidase activity"/>
    <property type="evidence" value="ECO:0007669"/>
    <property type="project" value="TreeGrafter"/>
</dbReference>
<protein>
    <recommendedName>
        <fullName evidence="8">NlpC/P60 domain-containing protein</fullName>
    </recommendedName>
</protein>
<keyword evidence="6" id="KW-0862">Zinc</keyword>
<dbReference type="PANTHER" id="PTHR34858">
    <property type="entry name" value="CYSO-CYSTEINE PEPTIDASE"/>
    <property type="match status" value="1"/>
</dbReference>